<dbReference type="AlphaFoldDB" id="A0A420XJC7"/>
<keyword evidence="2" id="KW-1185">Reference proteome</keyword>
<evidence type="ECO:0000313" key="1">
    <source>
        <dbReference type="EMBL" id="RKR77200.1"/>
    </source>
</evidence>
<sequence length="227" mass="26434">MKKYALIILLSYLFFTENLLAHPHTFIDMKNKVLVEDNKLRGFDMSWRLDEITSSQLIYELKNAEDKQRAEQDIIGELSLYIMGNQFFSRLYNEKDKRIQFDELPISPSIKIEDSRITYDFELPLLNPVETKGHTFKLFTFEPTYYLSMSYLDHRDITIDPESQCTVSITESKVDESLRLYASQLDQAATPDMSSISQFKKSDSDLPSDIEYSLGSRFAQRANIDCN</sequence>
<proteinExistence type="predicted"/>
<gene>
    <name evidence="1" type="ORF">DES31_0525</name>
</gene>
<dbReference type="Proteomes" id="UP000280099">
    <property type="component" value="Unassembled WGS sequence"/>
</dbReference>
<protein>
    <submittedName>
        <fullName evidence="1">ABC-type uncharacterized transport system substrate-binding protein</fullName>
    </submittedName>
</protein>
<evidence type="ECO:0000313" key="2">
    <source>
        <dbReference type="Proteomes" id="UP000280099"/>
    </source>
</evidence>
<accession>A0A420XJC7</accession>
<dbReference type="EMBL" id="RBJC01000004">
    <property type="protein sequence ID" value="RKR77200.1"/>
    <property type="molecule type" value="Genomic_DNA"/>
</dbReference>
<dbReference type="Pfam" id="PF06226">
    <property type="entry name" value="DUF1007"/>
    <property type="match status" value="1"/>
</dbReference>
<name>A0A420XJC7_9PAST</name>
<organism evidence="1 2">
    <name type="scientific">Otariodibacter oris</name>
    <dbReference type="NCBI Taxonomy" id="1032623"/>
    <lineage>
        <taxon>Bacteria</taxon>
        <taxon>Pseudomonadati</taxon>
        <taxon>Pseudomonadota</taxon>
        <taxon>Gammaproteobacteria</taxon>
        <taxon>Pasteurellales</taxon>
        <taxon>Pasteurellaceae</taxon>
        <taxon>Otariodibacter</taxon>
    </lineage>
</organism>
<dbReference type="OrthoDB" id="5781652at2"/>
<dbReference type="RefSeq" id="WP_121121701.1">
    <property type="nucleotide sequence ID" value="NZ_CP016604.1"/>
</dbReference>
<dbReference type="InterPro" id="IPR010412">
    <property type="entry name" value="DUF1007"/>
</dbReference>
<reference evidence="1 2" key="1">
    <citation type="submission" date="2018-10" db="EMBL/GenBank/DDBJ databases">
        <title>Genomic Encyclopedia of Type Strains, Phase IV (KMG-IV): sequencing the most valuable type-strain genomes for metagenomic binning, comparative biology and taxonomic classification.</title>
        <authorList>
            <person name="Goeker M."/>
        </authorList>
    </citation>
    <scope>NUCLEOTIDE SEQUENCE [LARGE SCALE GENOMIC DNA]</scope>
    <source>
        <strain evidence="1 2">DSM 23800</strain>
    </source>
</reference>
<comment type="caution">
    <text evidence="1">The sequence shown here is derived from an EMBL/GenBank/DDBJ whole genome shotgun (WGS) entry which is preliminary data.</text>
</comment>